<dbReference type="SUPFAM" id="SSF109998">
    <property type="entry name" value="Triger factor/SurA peptide-binding domain-like"/>
    <property type="match status" value="1"/>
</dbReference>
<evidence type="ECO:0000256" key="3">
    <source>
        <dbReference type="ARBA" id="ARBA00022729"/>
    </source>
</evidence>
<evidence type="ECO:0000313" key="6">
    <source>
        <dbReference type="EMBL" id="MDY0393712.1"/>
    </source>
</evidence>
<name>A0ABU5C4V2_9BACI</name>
<keyword evidence="4" id="KW-0697">Rotamase</keyword>
<protein>
    <recommendedName>
        <fullName evidence="2">peptidylprolyl isomerase</fullName>
        <ecNumber evidence="2">5.2.1.8</ecNumber>
    </recommendedName>
</protein>
<sequence>MLQQLAYMKILKKKYKVTDKELNQRLEELKKQAGGEQEFAMFMQQQGINDENEMKDQLEQSLYLLKATTDGVKVSEDQIKDYYKKNKEAFTKVKTSHILVKKESTAKEIEKQLKTAADFSALAKKEIR</sequence>
<organism evidence="6 7">
    <name type="scientific">Tigheibacillus halophilus</name>
    <dbReference type="NCBI Taxonomy" id="361280"/>
    <lineage>
        <taxon>Bacteria</taxon>
        <taxon>Bacillati</taxon>
        <taxon>Bacillota</taxon>
        <taxon>Bacilli</taxon>
        <taxon>Bacillales</taxon>
        <taxon>Bacillaceae</taxon>
        <taxon>Tigheibacillus</taxon>
    </lineage>
</organism>
<accession>A0ABU5C4V2</accession>
<dbReference type="EC" id="5.2.1.8" evidence="2"/>
<proteinExistence type="predicted"/>
<gene>
    <name evidence="6" type="ORF">RWE15_03720</name>
</gene>
<reference evidence="6 7" key="1">
    <citation type="submission" date="2023-10" db="EMBL/GenBank/DDBJ databases">
        <title>Virgibacillus halophilus 5B73C genome.</title>
        <authorList>
            <person name="Miliotis G."/>
            <person name="Sengupta P."/>
            <person name="Hameed A."/>
            <person name="Chuvochina M."/>
            <person name="Mcdonagh F."/>
            <person name="Simpson A.C."/>
            <person name="Singh N.K."/>
            <person name="Rekha P.D."/>
            <person name="Raman K."/>
            <person name="Hugenholtz P."/>
            <person name="Venkateswaran K."/>
        </authorList>
    </citation>
    <scope>NUCLEOTIDE SEQUENCE [LARGE SCALE GENOMIC DNA]</scope>
    <source>
        <strain evidence="6 7">5B73C</strain>
    </source>
</reference>
<evidence type="ECO:0000256" key="1">
    <source>
        <dbReference type="ARBA" id="ARBA00000971"/>
    </source>
</evidence>
<evidence type="ECO:0000313" key="7">
    <source>
        <dbReference type="Proteomes" id="UP001281447"/>
    </source>
</evidence>
<dbReference type="InterPro" id="IPR050245">
    <property type="entry name" value="PrsA_foldase"/>
</dbReference>
<dbReference type="PANTHER" id="PTHR47245:SF1">
    <property type="entry name" value="FOLDASE PROTEIN PRSA"/>
    <property type="match status" value="1"/>
</dbReference>
<evidence type="ECO:0000256" key="5">
    <source>
        <dbReference type="ARBA" id="ARBA00023235"/>
    </source>
</evidence>
<dbReference type="PANTHER" id="PTHR47245">
    <property type="entry name" value="PEPTIDYLPROLYL ISOMERASE"/>
    <property type="match status" value="1"/>
</dbReference>
<keyword evidence="3" id="KW-0732">Signal</keyword>
<keyword evidence="7" id="KW-1185">Reference proteome</keyword>
<evidence type="ECO:0000256" key="2">
    <source>
        <dbReference type="ARBA" id="ARBA00013194"/>
    </source>
</evidence>
<dbReference type="InterPro" id="IPR027304">
    <property type="entry name" value="Trigger_fact/SurA_dom_sf"/>
</dbReference>
<dbReference type="Gene3D" id="1.10.4030.10">
    <property type="entry name" value="Porin chaperone SurA, peptide-binding domain"/>
    <property type="match status" value="1"/>
</dbReference>
<comment type="caution">
    <text evidence="6">The sequence shown here is derived from an EMBL/GenBank/DDBJ whole genome shotgun (WGS) entry which is preliminary data.</text>
</comment>
<keyword evidence="5" id="KW-0413">Isomerase</keyword>
<comment type="catalytic activity">
    <reaction evidence="1">
        <text>[protein]-peptidylproline (omega=180) = [protein]-peptidylproline (omega=0)</text>
        <dbReference type="Rhea" id="RHEA:16237"/>
        <dbReference type="Rhea" id="RHEA-COMP:10747"/>
        <dbReference type="Rhea" id="RHEA-COMP:10748"/>
        <dbReference type="ChEBI" id="CHEBI:83833"/>
        <dbReference type="ChEBI" id="CHEBI:83834"/>
        <dbReference type="EC" id="5.2.1.8"/>
    </reaction>
</comment>
<dbReference type="Proteomes" id="UP001281447">
    <property type="component" value="Unassembled WGS sequence"/>
</dbReference>
<evidence type="ECO:0000256" key="4">
    <source>
        <dbReference type="ARBA" id="ARBA00023110"/>
    </source>
</evidence>
<dbReference type="EMBL" id="JAWDIP010000003">
    <property type="protein sequence ID" value="MDY0393712.1"/>
    <property type="molecule type" value="Genomic_DNA"/>
</dbReference>